<dbReference type="Gene3D" id="3.40.630.30">
    <property type="match status" value="1"/>
</dbReference>
<dbReference type="EnsemblBacteria" id="ABF40589">
    <property type="protein sequence ID" value="ABF40589"/>
    <property type="gene ID" value="Acid345_1587"/>
</dbReference>
<reference evidence="2 3" key="1">
    <citation type="journal article" date="2009" name="Appl. Environ. Microbiol.">
        <title>Three genomes from the phylum Acidobacteria provide insight into the lifestyles of these microorganisms in soils.</title>
        <authorList>
            <person name="Ward N.L."/>
            <person name="Challacombe J.F."/>
            <person name="Janssen P.H."/>
            <person name="Henrissat B."/>
            <person name="Coutinho P.M."/>
            <person name="Wu M."/>
            <person name="Xie G."/>
            <person name="Haft D.H."/>
            <person name="Sait M."/>
            <person name="Badger J."/>
            <person name="Barabote R.D."/>
            <person name="Bradley B."/>
            <person name="Brettin T.S."/>
            <person name="Brinkac L.M."/>
            <person name="Bruce D."/>
            <person name="Creasy T."/>
            <person name="Daugherty S.C."/>
            <person name="Davidsen T.M."/>
            <person name="DeBoy R.T."/>
            <person name="Detter J.C."/>
            <person name="Dodson R.J."/>
            <person name="Durkin A.S."/>
            <person name="Ganapathy A."/>
            <person name="Gwinn-Giglio M."/>
            <person name="Han C.S."/>
            <person name="Khouri H."/>
            <person name="Kiss H."/>
            <person name="Kothari S.P."/>
            <person name="Madupu R."/>
            <person name="Nelson K.E."/>
            <person name="Nelson W.C."/>
            <person name="Paulsen I."/>
            <person name="Penn K."/>
            <person name="Ren Q."/>
            <person name="Rosovitz M.J."/>
            <person name="Selengut J.D."/>
            <person name="Shrivastava S."/>
            <person name="Sullivan S.A."/>
            <person name="Tapia R."/>
            <person name="Thompson L.S."/>
            <person name="Watkins K.L."/>
            <person name="Yang Q."/>
            <person name="Yu C."/>
            <person name="Zafar N."/>
            <person name="Zhou L."/>
            <person name="Kuske C.R."/>
        </authorList>
    </citation>
    <scope>NUCLEOTIDE SEQUENCE [LARGE SCALE GENOMIC DNA]</scope>
    <source>
        <strain evidence="2 3">Ellin345</strain>
    </source>
</reference>
<dbReference type="STRING" id="204669.Acid345_1587"/>
<dbReference type="OrthoDB" id="9795199at2"/>
<accession>Q1IRB1</accession>
<dbReference type="Proteomes" id="UP000002432">
    <property type="component" value="Chromosome"/>
</dbReference>
<dbReference type="PANTHER" id="PTHR43610">
    <property type="entry name" value="BLL6696 PROTEIN"/>
    <property type="match status" value="1"/>
</dbReference>
<dbReference type="InterPro" id="IPR000182">
    <property type="entry name" value="GNAT_dom"/>
</dbReference>
<dbReference type="InterPro" id="IPR016181">
    <property type="entry name" value="Acyl_CoA_acyltransferase"/>
</dbReference>
<dbReference type="PROSITE" id="PS51186">
    <property type="entry name" value="GNAT"/>
    <property type="match status" value="1"/>
</dbReference>
<dbReference type="GO" id="GO:0016747">
    <property type="term" value="F:acyltransferase activity, transferring groups other than amino-acyl groups"/>
    <property type="evidence" value="ECO:0007669"/>
    <property type="project" value="InterPro"/>
</dbReference>
<dbReference type="KEGG" id="aba:Acid345_1587"/>
<sequence length="203" mass="23074">MKAYLPANWPIPLPTQPLIGSIVRLEHLTFEHADALAQAGSDPKVWQFITSDARTEAAMHAYVEKLLNDWNAGSTAPFAVHDLRLDRIVGCTRLKELDRNHRRALIGSWYAPEVWRTGVNLEAKWLLLRYAFDVLECVRVEFHTDARNDRSRASLDKLGAKFEGILRAHQIARDGSLRDSAIFSILASEWTNVSSIIRSCLRR</sequence>
<dbReference type="Pfam" id="PF13302">
    <property type="entry name" value="Acetyltransf_3"/>
    <property type="match status" value="1"/>
</dbReference>
<dbReference type="HOGENOM" id="CLU_013985_1_0_0"/>
<evidence type="ECO:0000313" key="2">
    <source>
        <dbReference type="EMBL" id="ABF40589.1"/>
    </source>
</evidence>
<dbReference type="eggNOG" id="COG1670">
    <property type="taxonomic scope" value="Bacteria"/>
</dbReference>
<keyword evidence="3" id="KW-1185">Reference proteome</keyword>
<dbReference type="AlphaFoldDB" id="Q1IRB1"/>
<gene>
    <name evidence="2" type="ordered locus">Acid345_1587</name>
</gene>
<protein>
    <submittedName>
        <fullName evidence="2">GCN5-related N-acetyltransferase</fullName>
    </submittedName>
</protein>
<feature type="domain" description="N-acetyltransferase" evidence="1">
    <location>
        <begin position="28"/>
        <end position="182"/>
    </location>
</feature>
<dbReference type="EMBL" id="CP000360">
    <property type="protein sequence ID" value="ABF40589.1"/>
    <property type="molecule type" value="Genomic_DNA"/>
</dbReference>
<dbReference type="PANTHER" id="PTHR43610:SF1">
    <property type="entry name" value="N-ACETYLTRANSFERASE DOMAIN-CONTAINING PROTEIN"/>
    <property type="match status" value="1"/>
</dbReference>
<evidence type="ECO:0000313" key="3">
    <source>
        <dbReference type="Proteomes" id="UP000002432"/>
    </source>
</evidence>
<evidence type="ECO:0000259" key="1">
    <source>
        <dbReference type="PROSITE" id="PS51186"/>
    </source>
</evidence>
<dbReference type="RefSeq" id="WP_011522391.1">
    <property type="nucleotide sequence ID" value="NC_008009.1"/>
</dbReference>
<organism evidence="2 3">
    <name type="scientific">Koribacter versatilis (strain Ellin345)</name>
    <dbReference type="NCBI Taxonomy" id="204669"/>
    <lineage>
        <taxon>Bacteria</taxon>
        <taxon>Pseudomonadati</taxon>
        <taxon>Acidobacteriota</taxon>
        <taxon>Terriglobia</taxon>
        <taxon>Terriglobales</taxon>
        <taxon>Candidatus Korobacteraceae</taxon>
        <taxon>Candidatus Korobacter</taxon>
    </lineage>
</organism>
<proteinExistence type="predicted"/>
<name>Q1IRB1_KORVE</name>
<dbReference type="SUPFAM" id="SSF55729">
    <property type="entry name" value="Acyl-CoA N-acyltransferases (Nat)"/>
    <property type="match status" value="1"/>
</dbReference>